<dbReference type="RefSeq" id="WP_252115416.1">
    <property type="nucleotide sequence ID" value="NZ_JAMSCK010000006.1"/>
</dbReference>
<feature type="transmembrane region" description="Helical" evidence="1">
    <location>
        <begin position="77"/>
        <end position="95"/>
    </location>
</feature>
<feature type="transmembrane region" description="Helical" evidence="1">
    <location>
        <begin position="56"/>
        <end position="71"/>
    </location>
</feature>
<dbReference type="Pfam" id="PF03779">
    <property type="entry name" value="SPW"/>
    <property type="match status" value="1"/>
</dbReference>
<feature type="transmembrane region" description="Helical" evidence="1">
    <location>
        <begin position="32"/>
        <end position="49"/>
    </location>
</feature>
<gene>
    <name evidence="3" type="ORF">NE848_15660</name>
</gene>
<protein>
    <recommendedName>
        <fullName evidence="2">SPW repeat-containing integral membrane domain-containing protein</fullName>
    </recommendedName>
</protein>
<evidence type="ECO:0000313" key="4">
    <source>
        <dbReference type="Proteomes" id="UP001155077"/>
    </source>
</evidence>
<comment type="caution">
    <text evidence="3">The sequence shown here is derived from an EMBL/GenBank/DDBJ whole genome shotgun (WGS) entry which is preliminary data.</text>
</comment>
<accession>A0ABT0Z527</accession>
<dbReference type="EMBL" id="JAMSCK010000006">
    <property type="protein sequence ID" value="MCM8570833.1"/>
    <property type="molecule type" value="Genomic_DNA"/>
</dbReference>
<evidence type="ECO:0000313" key="3">
    <source>
        <dbReference type="EMBL" id="MCM8570833.1"/>
    </source>
</evidence>
<keyword evidence="4" id="KW-1185">Reference proteome</keyword>
<evidence type="ECO:0000259" key="2">
    <source>
        <dbReference type="Pfam" id="PF03779"/>
    </source>
</evidence>
<keyword evidence="1" id="KW-1133">Transmembrane helix</keyword>
<feature type="domain" description="SPW repeat-containing integral membrane" evidence="2">
    <location>
        <begin position="2"/>
        <end position="93"/>
    </location>
</feature>
<keyword evidence="1" id="KW-0472">Membrane</keyword>
<organism evidence="3 4">
    <name type="scientific">Gramella jeungdoensis</name>
    <dbReference type="NCBI Taxonomy" id="708091"/>
    <lineage>
        <taxon>Bacteria</taxon>
        <taxon>Pseudomonadati</taxon>
        <taxon>Bacteroidota</taxon>
        <taxon>Flavobacteriia</taxon>
        <taxon>Flavobacteriales</taxon>
        <taxon>Flavobacteriaceae</taxon>
        <taxon>Christiangramia</taxon>
    </lineage>
</organism>
<keyword evidence="1" id="KW-0812">Transmembrane</keyword>
<dbReference type="Proteomes" id="UP001155077">
    <property type="component" value="Unassembled WGS sequence"/>
</dbReference>
<evidence type="ECO:0000256" key="1">
    <source>
        <dbReference type="SAM" id="Phobius"/>
    </source>
</evidence>
<reference evidence="3" key="1">
    <citation type="submission" date="2022-06" db="EMBL/GenBank/DDBJ databases">
        <title>Gramella sediminis sp. nov., isolated from deep-sea sediment of the Indian Ocean.</title>
        <authorList>
            <person name="Yang L."/>
        </authorList>
    </citation>
    <scope>NUCLEOTIDE SEQUENCE</scope>
    <source>
        <strain evidence="3">HMD3159</strain>
    </source>
</reference>
<sequence>MWARFINTALGLWLMITPGIFQYSSAAADNGHILGPVIVTFSVVAMWEATRVVRKWNFPVAIWLLAAPWILGYENTIAIVSDMGVGVLVLIFSSIRGKIEKNYGGGWSSLWQQNPEHIQKTKQN</sequence>
<proteinExistence type="predicted"/>
<dbReference type="InterPro" id="IPR005530">
    <property type="entry name" value="SPW"/>
</dbReference>
<name>A0ABT0Z527_9FLAO</name>